<evidence type="ECO:0008006" key="3">
    <source>
        <dbReference type="Google" id="ProtNLM"/>
    </source>
</evidence>
<dbReference type="AlphaFoldDB" id="A0A0H2RHZ4"/>
<dbReference type="SUPFAM" id="SSF52047">
    <property type="entry name" value="RNI-like"/>
    <property type="match status" value="1"/>
</dbReference>
<dbReference type="Proteomes" id="UP000053477">
    <property type="component" value="Unassembled WGS sequence"/>
</dbReference>
<evidence type="ECO:0000313" key="2">
    <source>
        <dbReference type="Proteomes" id="UP000053477"/>
    </source>
</evidence>
<dbReference type="Gene3D" id="3.80.10.10">
    <property type="entry name" value="Ribonuclease Inhibitor"/>
    <property type="match status" value="1"/>
</dbReference>
<keyword evidence="2" id="KW-1185">Reference proteome</keyword>
<dbReference type="InterPro" id="IPR032675">
    <property type="entry name" value="LRR_dom_sf"/>
</dbReference>
<dbReference type="EMBL" id="KQ086000">
    <property type="protein sequence ID" value="KLO11434.1"/>
    <property type="molecule type" value="Genomic_DNA"/>
</dbReference>
<dbReference type="InParanoid" id="A0A0H2RHZ4"/>
<organism evidence="1 2">
    <name type="scientific">Schizopora paradoxa</name>
    <dbReference type="NCBI Taxonomy" id="27342"/>
    <lineage>
        <taxon>Eukaryota</taxon>
        <taxon>Fungi</taxon>
        <taxon>Dikarya</taxon>
        <taxon>Basidiomycota</taxon>
        <taxon>Agaricomycotina</taxon>
        <taxon>Agaricomycetes</taxon>
        <taxon>Hymenochaetales</taxon>
        <taxon>Schizoporaceae</taxon>
        <taxon>Schizopora</taxon>
    </lineage>
</organism>
<gene>
    <name evidence="1" type="ORF">SCHPADRAFT_891583</name>
</gene>
<protein>
    <recommendedName>
        <fullName evidence="3">F-box domain-containing protein</fullName>
    </recommendedName>
</protein>
<sequence>MDRIPDEIILKIMELACDELEIYESRSQVWGFQSGFTQGRDLEWQLGTDVEHDSKVAQVLDTYEIHEKRLRRSLGTKRVLRVTCKKWSALAASSKLLSRYRSILVKNRAFVTDLVETFSENGQGECTAELTIFPDREVPGIQSFYDLLGSLIELTPNLRVLTFSTYPAQGLRLRSSSRLFKAVGNLISLNHLSLFYTVKSMADVSLLVSRMPNLLSLSVYQGPYPDHVPNHRIELPRLDTLKIWCYSNAMTEYLNNWSVPQMRRIGITFFPEPRLPPIEGSSLPPALPCIFESVSTLDISGWSATSFTIDISEIPNSFPNIVEFAFLLGWHFRGELAHKKVERIGFYGGGTLFEFKSSSQAPKPPWWLERNRKSTVFVSSTIENLNALNKSKFPRLSTVQSLSLDELQYFLSCGGTPALDEVGSKVWLEWRAKTEESDIRVLDCTGNEFGVEPLFDGKENDFCYANI</sequence>
<accession>A0A0H2RHZ4</accession>
<proteinExistence type="predicted"/>
<name>A0A0H2RHZ4_9AGAM</name>
<reference evidence="1 2" key="1">
    <citation type="submission" date="2015-04" db="EMBL/GenBank/DDBJ databases">
        <title>Complete genome sequence of Schizopora paradoxa KUC8140, a cosmopolitan wood degrader in East Asia.</title>
        <authorList>
            <consortium name="DOE Joint Genome Institute"/>
            <person name="Min B."/>
            <person name="Park H."/>
            <person name="Jang Y."/>
            <person name="Kim J.-J."/>
            <person name="Kim K.H."/>
            <person name="Pangilinan J."/>
            <person name="Lipzen A."/>
            <person name="Riley R."/>
            <person name="Grigoriev I.V."/>
            <person name="Spatafora J.W."/>
            <person name="Choi I.-G."/>
        </authorList>
    </citation>
    <scope>NUCLEOTIDE SEQUENCE [LARGE SCALE GENOMIC DNA]</scope>
    <source>
        <strain evidence="1 2">KUC8140</strain>
    </source>
</reference>
<evidence type="ECO:0000313" key="1">
    <source>
        <dbReference type="EMBL" id="KLO11434.1"/>
    </source>
</evidence>